<comment type="caution">
    <text evidence="1">The sequence shown here is derived from an EMBL/GenBank/DDBJ whole genome shotgun (WGS) entry which is preliminary data.</text>
</comment>
<dbReference type="Proteomes" id="UP000297703">
    <property type="component" value="Unassembled WGS sequence"/>
</dbReference>
<evidence type="ECO:0000313" key="2">
    <source>
        <dbReference type="Proteomes" id="UP000297703"/>
    </source>
</evidence>
<sequence>MRPLQLAILATELCVCGMYRNQHQCLNEYLEALSIQELWLLVLTRWIKDYSWRLDTKKSIKRKEVSSGFQASHKRMKGCVAHALCLLGASCCGLADNEILHLLNILGCADEYKHELEKSIATEMLFRMQNSIGELYLETGLMPKGFYYVRKSWDTLGCLPSDDLQKNADRVKQKGDGKWFAAYSQHERGHAVEH</sequence>
<organism evidence="1 2">
    <name type="scientific">Platysternon megacephalum</name>
    <name type="common">big-headed turtle</name>
    <dbReference type="NCBI Taxonomy" id="55544"/>
    <lineage>
        <taxon>Eukaryota</taxon>
        <taxon>Metazoa</taxon>
        <taxon>Chordata</taxon>
        <taxon>Craniata</taxon>
        <taxon>Vertebrata</taxon>
        <taxon>Euteleostomi</taxon>
        <taxon>Archelosauria</taxon>
        <taxon>Testudinata</taxon>
        <taxon>Testudines</taxon>
        <taxon>Cryptodira</taxon>
        <taxon>Durocryptodira</taxon>
        <taxon>Testudinoidea</taxon>
        <taxon>Platysternidae</taxon>
        <taxon>Platysternon</taxon>
    </lineage>
</organism>
<reference evidence="1 2" key="1">
    <citation type="submission" date="2019-04" db="EMBL/GenBank/DDBJ databases">
        <title>Draft genome of the big-headed turtle Platysternon megacephalum.</title>
        <authorList>
            <person name="Gong S."/>
        </authorList>
    </citation>
    <scope>NUCLEOTIDE SEQUENCE [LARGE SCALE GENOMIC DNA]</scope>
    <source>
        <strain evidence="1">DO16091913</strain>
        <tissue evidence="1">Muscle</tissue>
    </source>
</reference>
<reference evidence="1 2" key="2">
    <citation type="submission" date="2019-04" db="EMBL/GenBank/DDBJ databases">
        <title>The genome sequence of big-headed turtle.</title>
        <authorList>
            <person name="Gong S."/>
        </authorList>
    </citation>
    <scope>NUCLEOTIDE SEQUENCE [LARGE SCALE GENOMIC DNA]</scope>
    <source>
        <strain evidence="1">DO16091913</strain>
        <tissue evidence="1">Muscle</tissue>
    </source>
</reference>
<evidence type="ECO:0000313" key="1">
    <source>
        <dbReference type="EMBL" id="TFK04749.1"/>
    </source>
</evidence>
<gene>
    <name evidence="1" type="ORF">DR999_PMT12706</name>
</gene>
<dbReference type="OrthoDB" id="2325716at2759"/>
<proteinExistence type="predicted"/>
<keyword evidence="2" id="KW-1185">Reference proteome</keyword>
<accession>A0A4D9E3C1</accession>
<dbReference type="EMBL" id="QXTE01000129">
    <property type="protein sequence ID" value="TFK04749.1"/>
    <property type="molecule type" value="Genomic_DNA"/>
</dbReference>
<dbReference type="AlphaFoldDB" id="A0A4D9E3C1"/>
<name>A0A4D9E3C1_9SAUR</name>
<protein>
    <submittedName>
        <fullName evidence="1">Tetratricopeptide repeat protein GNN</fullName>
    </submittedName>
</protein>